<name>E8ZKT6_MYCHL</name>
<dbReference type="HOGENOM" id="CLU_098620_0_0_14"/>
<keyword evidence="3" id="KW-1185">Reference proteome</keyword>
<dbReference type="KEGG" id="mha:HF1_02440"/>
<evidence type="ECO:0000313" key="3">
    <source>
        <dbReference type="Proteomes" id="UP000008637"/>
    </source>
</evidence>
<dbReference type="AlphaFoldDB" id="E8ZKT6"/>
<evidence type="ECO:0000313" key="2">
    <source>
        <dbReference type="EMBL" id="CBY92252.1"/>
    </source>
</evidence>
<reference evidence="2 3" key="1">
    <citation type="journal article" date="2011" name="J. Bacteriol.">
        <title>Complete genome sequence of Mycoplasma haemofelis, a hemotropic mycoplasma.</title>
        <authorList>
            <person name="Barker E.N."/>
            <person name="Helps C.R."/>
            <person name="Peters I.R."/>
            <person name="Darby A.C."/>
            <person name="Radford A.D."/>
            <person name="Tasker S."/>
        </authorList>
    </citation>
    <scope>NUCLEOTIDE SEQUENCE [LARGE SCALE GENOMIC DNA]</scope>
    <source>
        <strain evidence="2 3">Langford 1</strain>
    </source>
</reference>
<organism evidence="2 3">
    <name type="scientific">Mycoplasma haemofelis (strain Langford 1)</name>
    <name type="common">Haemobartonella felis</name>
    <dbReference type="NCBI Taxonomy" id="941640"/>
    <lineage>
        <taxon>Bacteria</taxon>
        <taxon>Bacillati</taxon>
        <taxon>Mycoplasmatota</taxon>
        <taxon>Mollicutes</taxon>
        <taxon>Mycoplasmataceae</taxon>
        <taxon>Mycoplasma</taxon>
    </lineage>
</organism>
<feature type="region of interest" description="Disordered" evidence="1">
    <location>
        <begin position="86"/>
        <end position="108"/>
    </location>
</feature>
<evidence type="ECO:0000256" key="1">
    <source>
        <dbReference type="SAM" id="MobiDB-lite"/>
    </source>
</evidence>
<proteinExistence type="predicted"/>
<dbReference type="Proteomes" id="UP000008637">
    <property type="component" value="Chromosome"/>
</dbReference>
<accession>E8ZKT6</accession>
<feature type="region of interest" description="Disordered" evidence="1">
    <location>
        <begin position="166"/>
        <end position="189"/>
    </location>
</feature>
<gene>
    <name evidence="2" type="ordered locus">HF1_02440</name>
</gene>
<feature type="compositionally biased region" description="Basic and acidic residues" evidence="1">
    <location>
        <begin position="172"/>
        <end position="189"/>
    </location>
</feature>
<dbReference type="OrthoDB" id="9823299at2"/>
<sequence>MSISAPAKVALGTLAGGATATGGALAYRGIFQSKEDPIKSKKSVSELIKTLNKDKRLISKSESGDSAEWKAAWQLYATAYRSKGENPFSLTQEKPKTDPNGSENAPKEFMDKCASISREEVDNEYDSRYQNALKYCTRDALVRDLILESGRLLFSGDDWKQGWQNYASSNSKEGEDAWKLSDWSDKKNDNNYVSEELKKKCESKLAGKVDSEKGDYQNVVNWCSKAQ</sequence>
<dbReference type="EMBL" id="FR773153">
    <property type="protein sequence ID" value="CBY92252.1"/>
    <property type="molecule type" value="Genomic_DNA"/>
</dbReference>
<protein>
    <submittedName>
        <fullName evidence="2">Uncharacterized protein</fullName>
    </submittedName>
</protein>